<gene>
    <name evidence="2" type="ORF">A3K49_01795</name>
</gene>
<evidence type="ECO:0000313" key="2">
    <source>
        <dbReference type="EMBL" id="OGC27732.1"/>
    </source>
</evidence>
<accession>A0A1F4T4Q0</accession>
<reference evidence="2 3" key="1">
    <citation type="journal article" date="2016" name="Nat. Commun.">
        <title>Thousands of microbial genomes shed light on interconnected biogeochemical processes in an aquifer system.</title>
        <authorList>
            <person name="Anantharaman K."/>
            <person name="Brown C.T."/>
            <person name="Hug L.A."/>
            <person name="Sharon I."/>
            <person name="Castelle C.J."/>
            <person name="Probst A.J."/>
            <person name="Thomas B.C."/>
            <person name="Singh A."/>
            <person name="Wilkins M.J."/>
            <person name="Karaoz U."/>
            <person name="Brodie E.L."/>
            <person name="Williams K.H."/>
            <person name="Hubbard S.S."/>
            <person name="Banfield J.F."/>
        </authorList>
    </citation>
    <scope>NUCLEOTIDE SEQUENCE [LARGE SCALE GENOMIC DNA]</scope>
</reference>
<dbReference type="EMBL" id="MEUG01000001">
    <property type="protein sequence ID" value="OGC27732.1"/>
    <property type="molecule type" value="Genomic_DNA"/>
</dbReference>
<feature type="signal peptide" evidence="1">
    <location>
        <begin position="1"/>
        <end position="23"/>
    </location>
</feature>
<dbReference type="Proteomes" id="UP000178602">
    <property type="component" value="Unassembled WGS sequence"/>
</dbReference>
<comment type="caution">
    <text evidence="2">The sequence shown here is derived from an EMBL/GenBank/DDBJ whole genome shotgun (WGS) entry which is preliminary data.</text>
</comment>
<protein>
    <recommendedName>
        <fullName evidence="4">PsbP C-terminal domain-containing protein</fullName>
    </recommendedName>
</protein>
<dbReference type="AlphaFoldDB" id="A0A1F4T4Q0"/>
<organism evidence="2 3">
    <name type="scientific">candidate division WOR-1 bacterium RIFOXYC12_FULL_54_18</name>
    <dbReference type="NCBI Taxonomy" id="1802584"/>
    <lineage>
        <taxon>Bacteria</taxon>
        <taxon>Bacillati</taxon>
        <taxon>Saganbacteria</taxon>
    </lineage>
</organism>
<sequence>MINMKKTIAICLLVLAMISASEAKWKAPKTSQELLIMFPVSWVASVSGIKVSKAVPSKKEEVVISCDYFVAGQKEMAVGIVYEKYVSYNSNRRNWERHLRVIKNDPKIKADHYLVYYPKPKPIGLLESICITNDGDNYFKIYSFHPKLATEEKLVKLAVKIAEAIKK</sequence>
<evidence type="ECO:0000313" key="3">
    <source>
        <dbReference type="Proteomes" id="UP000178602"/>
    </source>
</evidence>
<evidence type="ECO:0000256" key="1">
    <source>
        <dbReference type="SAM" id="SignalP"/>
    </source>
</evidence>
<evidence type="ECO:0008006" key="4">
    <source>
        <dbReference type="Google" id="ProtNLM"/>
    </source>
</evidence>
<proteinExistence type="predicted"/>
<feature type="chain" id="PRO_5009514491" description="PsbP C-terminal domain-containing protein" evidence="1">
    <location>
        <begin position="24"/>
        <end position="167"/>
    </location>
</feature>
<keyword evidence="1" id="KW-0732">Signal</keyword>
<name>A0A1F4T4Q0_UNCSA</name>